<evidence type="ECO:0000256" key="5">
    <source>
        <dbReference type="SAM" id="MobiDB-lite"/>
    </source>
</evidence>
<feature type="compositionally biased region" description="Basic and acidic residues" evidence="5">
    <location>
        <begin position="611"/>
        <end position="620"/>
    </location>
</feature>
<evidence type="ECO:0000313" key="8">
    <source>
        <dbReference type="EMBL" id="KDE05173.1"/>
    </source>
</evidence>
<evidence type="ECO:0000313" key="10">
    <source>
        <dbReference type="Proteomes" id="UP000017200"/>
    </source>
</evidence>
<evidence type="ECO:0000313" key="9">
    <source>
        <dbReference type="EnsemblFungi" id="MVLG_04416T0"/>
    </source>
</evidence>
<organism evidence="8">
    <name type="scientific">Microbotryum lychnidis-dioicae (strain p1A1 Lamole / MvSl-1064)</name>
    <name type="common">Anther smut fungus</name>
    <dbReference type="NCBI Taxonomy" id="683840"/>
    <lineage>
        <taxon>Eukaryota</taxon>
        <taxon>Fungi</taxon>
        <taxon>Dikarya</taxon>
        <taxon>Basidiomycota</taxon>
        <taxon>Pucciniomycotina</taxon>
        <taxon>Microbotryomycetes</taxon>
        <taxon>Microbotryales</taxon>
        <taxon>Microbotryaceae</taxon>
        <taxon>Microbotryum</taxon>
    </lineage>
</organism>
<dbReference type="Proteomes" id="UP000017200">
    <property type="component" value="Unassembled WGS sequence"/>
</dbReference>
<evidence type="ECO:0000259" key="7">
    <source>
        <dbReference type="PROSITE" id="PS51767"/>
    </source>
</evidence>
<dbReference type="EnsemblFungi" id="MVLG_04416T0">
    <property type="protein sequence ID" value="MVLG_04416T0"/>
    <property type="gene ID" value="MVLG_04416"/>
</dbReference>
<feature type="chain" id="PRO_5009724521" description="Peptidase A1 domain-containing protein" evidence="6">
    <location>
        <begin position="30"/>
        <end position="865"/>
    </location>
</feature>
<evidence type="ECO:0000256" key="4">
    <source>
        <dbReference type="RuleBase" id="RU000454"/>
    </source>
</evidence>
<feature type="compositionally biased region" description="Basic and acidic residues" evidence="5">
    <location>
        <begin position="697"/>
        <end position="709"/>
    </location>
</feature>
<dbReference type="AlphaFoldDB" id="U5HB57"/>
<protein>
    <recommendedName>
        <fullName evidence="7">Peptidase A1 domain-containing protein</fullName>
    </recommendedName>
</protein>
<feature type="active site" evidence="3">
    <location>
        <position position="365"/>
    </location>
</feature>
<sequence length="865" mass="91137">MRTVDPGKSSMGRLCLLGLLSLQSTLTSATTHEPSGATGPAVVTLKIAQAHSNHHFKNEDGTVNTTRFNSHREHLEAKYFNNYQIATSTKKVTPFFPHTANPLQKRVVSADLKTTLEIAQKIEANFEAKRKTNAKLAKRAGGTGASRVALGGFDWGPGVVHQVGTGIGTPSKIFSLTLDSGSGLSWVRSECQDNDEQQCAPGRSRLSLGNSSTLMKSSTSWSTSYASGETSGLFMKDVFQIGSLQYKDQIFASASKISQVLNLVPTDGILGASFSTIAMAQVPTVLENLIVSQLVEQPVMSFIMNRGTSPQYGSLTIGGIDMDVIDFETLRFYQVTALAYWQFQATGLTVGGKVVPGTAMECAVDTGSTLLFIPSAVADAFFTTVPDARKSENLGWTVSCKSLATIGTIGIAISNVTYSIPILKLVIGTDPYDSSRCKLAISSGSNIDINGNPVAIIGTVFLQYVYTVLSYSNNKQPAVGFASFAGSELVIDGVDGAALSPASDPSPPPSDKDVKPKPIAISTQDPDTKLPVNKTQTPVPPTTQTPVTPTTQTPVHGPSKDAGKSNPHPVGESGGEPTPESDPKKGSSPNLPETTRHAAKKVEPPQITEAVRQDPKEKGATKPNVKVVETPVPDVKGTKQHDAGGKSTPVAKKQPGAQDIGPKEGRPERTPTPSDFHAPEESDSTKNTTAKNPAPKSKTEEEPAPKSKTTEPAPKSKTQKEPAPKSKTEKAAAEKSQHPEEHKSAASDKTPEGKGTKTEHDQAAGGKDQDGKALPPVDQRADFGPPTVQKVPSLNTSSNGSDSQPGAPGGTNIPNPILLSNSTLPPDTFKPAQDPHSAAPAILSSVWSSSAVLVLVSARFLLFGI</sequence>
<feature type="compositionally biased region" description="Polar residues" evidence="5">
    <location>
        <begin position="790"/>
        <end position="804"/>
    </location>
</feature>
<dbReference type="InterPro" id="IPR021109">
    <property type="entry name" value="Peptidase_aspartic_dom_sf"/>
</dbReference>
<evidence type="ECO:0000256" key="3">
    <source>
        <dbReference type="PIRSR" id="PIRSR601461-1"/>
    </source>
</evidence>
<dbReference type="InterPro" id="IPR001461">
    <property type="entry name" value="Aspartic_peptidase_A1"/>
</dbReference>
<dbReference type="EMBL" id="AEIJ01000433">
    <property type="status" value="NOT_ANNOTATED_CDS"/>
    <property type="molecule type" value="Genomic_DNA"/>
</dbReference>
<dbReference type="OrthoDB" id="2747330at2759"/>
<accession>U5HB57</accession>
<name>U5HB57_USTV1</name>
<keyword evidence="4" id="KW-0378">Hydrolase</keyword>
<keyword evidence="4" id="KW-0645">Protease</keyword>
<feature type="region of interest" description="Disordered" evidence="5">
    <location>
        <begin position="496"/>
        <end position="835"/>
    </location>
</feature>
<evidence type="ECO:0000256" key="6">
    <source>
        <dbReference type="SAM" id="SignalP"/>
    </source>
</evidence>
<dbReference type="STRING" id="683840.U5HB57"/>
<reference evidence="10" key="1">
    <citation type="submission" date="2010-11" db="EMBL/GenBank/DDBJ databases">
        <title>The genome sequence of Microbotryum violaceum strain p1A1 Lamole.</title>
        <authorList>
            <person name="Cuomo C."/>
            <person name="Perlin M."/>
            <person name="Young S.K."/>
            <person name="Zeng Q."/>
            <person name="Gargeya S."/>
            <person name="Alvarado L."/>
            <person name="Berlin A."/>
            <person name="Chapman S.B."/>
            <person name="Chen Z."/>
            <person name="Freedman E."/>
            <person name="Gellesch M."/>
            <person name="Goldberg J."/>
            <person name="Griggs A."/>
            <person name="Gujja S."/>
            <person name="Heilman E."/>
            <person name="Heiman D."/>
            <person name="Howarth C."/>
            <person name="Mehta T."/>
            <person name="Neiman D."/>
            <person name="Pearson M."/>
            <person name="Roberts A."/>
            <person name="Saif S."/>
            <person name="Shea T."/>
            <person name="Shenoy N."/>
            <person name="Sisk P."/>
            <person name="Stolte C."/>
            <person name="Sykes S."/>
            <person name="White J."/>
            <person name="Yandava C."/>
            <person name="Haas B."/>
            <person name="Nusbaum C."/>
            <person name="Birren B."/>
        </authorList>
    </citation>
    <scope>NUCLEOTIDE SEQUENCE [LARGE SCALE GENOMIC DNA]</scope>
    <source>
        <strain evidence="10">p1A1 Lamole</strain>
    </source>
</reference>
<dbReference type="GO" id="GO:0004190">
    <property type="term" value="F:aspartic-type endopeptidase activity"/>
    <property type="evidence" value="ECO:0007669"/>
    <property type="project" value="UniProtKB-KW"/>
</dbReference>
<dbReference type="PROSITE" id="PS51767">
    <property type="entry name" value="PEPTIDASE_A1"/>
    <property type="match status" value="1"/>
</dbReference>
<dbReference type="CDD" id="cd05471">
    <property type="entry name" value="pepsin_like"/>
    <property type="match status" value="1"/>
</dbReference>
<feature type="compositionally biased region" description="Basic and acidic residues" evidence="5">
    <location>
        <begin position="594"/>
        <end position="603"/>
    </location>
</feature>
<evidence type="ECO:0000256" key="2">
    <source>
        <dbReference type="ARBA" id="ARBA00022750"/>
    </source>
</evidence>
<dbReference type="PANTHER" id="PTHR47966:SF51">
    <property type="entry name" value="BETA-SITE APP-CLEAVING ENZYME, ISOFORM A-RELATED"/>
    <property type="match status" value="1"/>
</dbReference>
<feature type="compositionally biased region" description="Basic and acidic residues" evidence="5">
    <location>
        <begin position="718"/>
        <end position="771"/>
    </location>
</feature>
<dbReference type="SUPFAM" id="SSF50630">
    <property type="entry name" value="Acid proteases"/>
    <property type="match status" value="1"/>
</dbReference>
<dbReference type="PRINTS" id="PR00792">
    <property type="entry name" value="PEPSIN"/>
</dbReference>
<feature type="compositionally biased region" description="Polar residues" evidence="5">
    <location>
        <begin position="812"/>
        <end position="825"/>
    </location>
</feature>
<keyword evidence="2 4" id="KW-0064">Aspartyl protease</keyword>
<comment type="similarity">
    <text evidence="1 4">Belongs to the peptidase A1 family.</text>
</comment>
<feature type="domain" description="Peptidase A1" evidence="7">
    <location>
        <begin position="161"/>
        <end position="482"/>
    </location>
</feature>
<reference evidence="8" key="2">
    <citation type="submission" date="2010-11" db="EMBL/GenBank/DDBJ databases">
        <authorList>
            <consortium name="The Broad Institute Genome Sequencing Platform"/>
            <person name="Earl A."/>
            <person name="Ward D."/>
            <person name="Feldgarden M."/>
            <person name="Gevers D."/>
            <person name="Butler R."/>
            <person name="Young S.K."/>
            <person name="Zeng Q."/>
            <person name="Gargeya S."/>
            <person name="Fitzgerald M."/>
            <person name="Haas B."/>
            <person name="Abouelleil A."/>
            <person name="Alvarado L."/>
            <person name="Arachchi H.M."/>
            <person name="Berlin A."/>
            <person name="Brown A."/>
            <person name="Chapman S.B."/>
            <person name="Chen Z."/>
            <person name="Dunbar C."/>
            <person name="Freedman E."/>
            <person name="Gearin G."/>
            <person name="Gellesch M."/>
            <person name="Goldberg J."/>
            <person name="Griggs A."/>
            <person name="Gujja S."/>
            <person name="Heilman E."/>
            <person name="Heiman D."/>
            <person name="Howarth C."/>
            <person name="Larson L."/>
            <person name="Lui A."/>
            <person name="MacDonald P.J.P."/>
            <person name="Mehta T."/>
            <person name="Montmayeur A."/>
            <person name="Murphy C."/>
            <person name="Neiman D."/>
            <person name="Pearson M."/>
            <person name="Priest M."/>
            <person name="Roberts A."/>
            <person name="Saif S."/>
            <person name="Shea T."/>
            <person name="Shenoy N."/>
            <person name="Sisk P."/>
            <person name="Stolte C."/>
            <person name="Sykes S."/>
            <person name="White J."/>
            <person name="Yandava C."/>
            <person name="Wortman J."/>
            <person name="Nusbaum C."/>
            <person name="Birren B."/>
        </authorList>
    </citation>
    <scope>NUCLEOTIDE SEQUENCE</scope>
    <source>
        <strain evidence="8">P1A1 Lamole</strain>
    </source>
</reference>
<feature type="active site" evidence="3">
    <location>
        <position position="179"/>
    </location>
</feature>
<dbReference type="PROSITE" id="PS00141">
    <property type="entry name" value="ASP_PROTEASE"/>
    <property type="match status" value="1"/>
</dbReference>
<dbReference type="InParanoid" id="U5HB57"/>
<dbReference type="HOGENOM" id="CLU_331272_0_0_1"/>
<dbReference type="GO" id="GO:0006508">
    <property type="term" value="P:proteolysis"/>
    <property type="evidence" value="ECO:0007669"/>
    <property type="project" value="UniProtKB-KW"/>
</dbReference>
<dbReference type="PANTHER" id="PTHR47966">
    <property type="entry name" value="BETA-SITE APP-CLEAVING ENZYME, ISOFORM A-RELATED"/>
    <property type="match status" value="1"/>
</dbReference>
<proteinExistence type="inferred from homology"/>
<dbReference type="EMBL" id="GL541691">
    <property type="protein sequence ID" value="KDE05173.1"/>
    <property type="molecule type" value="Genomic_DNA"/>
</dbReference>
<dbReference type="InterPro" id="IPR034164">
    <property type="entry name" value="Pepsin-like_dom"/>
</dbReference>
<feature type="compositionally biased region" description="Low complexity" evidence="5">
    <location>
        <begin position="544"/>
        <end position="555"/>
    </location>
</feature>
<gene>
    <name evidence="8" type="ORF">MVLG_04416</name>
</gene>
<dbReference type="Gene3D" id="2.40.70.10">
    <property type="entry name" value="Acid Proteases"/>
    <property type="match status" value="2"/>
</dbReference>
<keyword evidence="10" id="KW-1185">Reference proteome</keyword>
<keyword evidence="6" id="KW-0732">Signal</keyword>
<dbReference type="Pfam" id="PF00026">
    <property type="entry name" value="Asp"/>
    <property type="match status" value="1"/>
</dbReference>
<evidence type="ECO:0000256" key="1">
    <source>
        <dbReference type="ARBA" id="ARBA00007447"/>
    </source>
</evidence>
<feature type="signal peptide" evidence="6">
    <location>
        <begin position="1"/>
        <end position="29"/>
    </location>
</feature>
<reference evidence="9" key="4">
    <citation type="submission" date="2015-06" db="UniProtKB">
        <authorList>
            <consortium name="EnsemblFungi"/>
        </authorList>
    </citation>
    <scope>IDENTIFICATION</scope>
</reference>
<dbReference type="InterPro" id="IPR001969">
    <property type="entry name" value="Aspartic_peptidase_AS"/>
</dbReference>
<reference evidence="8 10" key="3">
    <citation type="journal article" date="2015" name="BMC Genomics">
        <title>Sex and parasites: genomic and transcriptomic analysis of Microbotryum lychnidis-dioicae, the biotrophic and plant-castrating anther smut fungus.</title>
        <authorList>
            <person name="Perlin M.H."/>
            <person name="Amselem J."/>
            <person name="Fontanillas E."/>
            <person name="Toh S.S."/>
            <person name="Chen Z."/>
            <person name="Goldberg J."/>
            <person name="Duplessis S."/>
            <person name="Henrissat B."/>
            <person name="Young S."/>
            <person name="Zeng Q."/>
            <person name="Aguileta G."/>
            <person name="Petit E."/>
            <person name="Badouin H."/>
            <person name="Andrews J."/>
            <person name="Razeeq D."/>
            <person name="Gabaldon T."/>
            <person name="Quesneville H."/>
            <person name="Giraud T."/>
            <person name="Hood M.E."/>
            <person name="Schultz D.J."/>
            <person name="Cuomo C.A."/>
        </authorList>
    </citation>
    <scope>NUCLEOTIDE SEQUENCE [LARGE SCALE GENOMIC DNA]</scope>
    <source>
        <strain evidence="10">p1A1 Lamole</strain>
        <strain evidence="8">P1A1 Lamole</strain>
    </source>
</reference>
<dbReference type="OMA" id="FGCKEAT"/>
<dbReference type="InterPro" id="IPR033121">
    <property type="entry name" value="PEPTIDASE_A1"/>
</dbReference>